<reference evidence="1" key="1">
    <citation type="journal article" date="2021" name="PeerJ">
        <title>Extensive microbial diversity within the chicken gut microbiome revealed by metagenomics and culture.</title>
        <authorList>
            <person name="Gilroy R."/>
            <person name="Ravi A."/>
            <person name="Getino M."/>
            <person name="Pursley I."/>
            <person name="Horton D.L."/>
            <person name="Alikhan N.F."/>
            <person name="Baker D."/>
            <person name="Gharbi K."/>
            <person name="Hall N."/>
            <person name="Watson M."/>
            <person name="Adriaenssens E.M."/>
            <person name="Foster-Nyarko E."/>
            <person name="Jarju S."/>
            <person name="Secka A."/>
            <person name="Antonio M."/>
            <person name="Oren A."/>
            <person name="Chaudhuri R.R."/>
            <person name="La Ragione R."/>
            <person name="Hildebrand F."/>
            <person name="Pallen M.J."/>
        </authorList>
    </citation>
    <scope>NUCLEOTIDE SEQUENCE</scope>
    <source>
        <strain evidence="1">ChiSxjej5B17-1746</strain>
    </source>
</reference>
<reference evidence="1" key="2">
    <citation type="submission" date="2021-04" db="EMBL/GenBank/DDBJ databases">
        <authorList>
            <person name="Gilroy R."/>
        </authorList>
    </citation>
    <scope>NUCLEOTIDE SEQUENCE</scope>
    <source>
        <strain evidence="1">ChiSxjej5B17-1746</strain>
    </source>
</reference>
<accession>A0A9D1U9F2</accession>
<dbReference type="EMBL" id="DXGI01000110">
    <property type="protein sequence ID" value="HIW78120.1"/>
    <property type="molecule type" value="Genomic_DNA"/>
</dbReference>
<proteinExistence type="predicted"/>
<protein>
    <submittedName>
        <fullName evidence="1">Phage gp6-like head-tail connector protein</fullName>
    </submittedName>
</protein>
<evidence type="ECO:0000313" key="2">
    <source>
        <dbReference type="Proteomes" id="UP000824264"/>
    </source>
</evidence>
<dbReference type="Gene3D" id="1.10.3230.30">
    <property type="entry name" value="Phage gp6-like head-tail connector protein"/>
    <property type="match status" value="1"/>
</dbReference>
<organism evidence="1 2">
    <name type="scientific">Candidatus Bilophila faecipullorum</name>
    <dbReference type="NCBI Taxonomy" id="2838482"/>
    <lineage>
        <taxon>Bacteria</taxon>
        <taxon>Pseudomonadati</taxon>
        <taxon>Thermodesulfobacteriota</taxon>
        <taxon>Desulfovibrionia</taxon>
        <taxon>Desulfovibrionales</taxon>
        <taxon>Desulfovibrionaceae</taxon>
        <taxon>Bilophila</taxon>
    </lineage>
</organism>
<dbReference type="InterPro" id="IPR011738">
    <property type="entry name" value="Phage_CHP"/>
</dbReference>
<dbReference type="NCBIfam" id="TIGR02215">
    <property type="entry name" value="phage_chp_gp8"/>
    <property type="match status" value="1"/>
</dbReference>
<gene>
    <name evidence="1" type="ORF">H9874_03115</name>
</gene>
<name>A0A9D1U9F2_9BACT</name>
<evidence type="ECO:0000313" key="1">
    <source>
        <dbReference type="EMBL" id="HIW78120.1"/>
    </source>
</evidence>
<dbReference type="Proteomes" id="UP000824264">
    <property type="component" value="Unassembled WGS sequence"/>
</dbReference>
<dbReference type="AlphaFoldDB" id="A0A9D1U9F2"/>
<sequence length="185" mass="20122">MKVRLITPPAAEPVTLDMARLHTRAEAAEDDALLTALIKAARQQGEGLTRRVFGDSVWEIETGPLTAPFRLSLLPCTAVESVVVDGKAVDAGRYAFTPSGLSPQETPLRAAFTPGPDFPAGRTLLTVRAGYPADRFPEPIRQWILVRIGTLYEQRESFAVGSNFNEFGRSFVDCLLDPYVVAGGF</sequence>
<comment type="caution">
    <text evidence="1">The sequence shown here is derived from an EMBL/GenBank/DDBJ whole genome shotgun (WGS) entry which is preliminary data.</text>
</comment>
<dbReference type="CDD" id="cd08054">
    <property type="entry name" value="gp6"/>
    <property type="match status" value="1"/>
</dbReference>